<gene>
    <name evidence="1" type="ORF">MBHS_00799</name>
</gene>
<dbReference type="RefSeq" id="WP_103918949.1">
    <property type="nucleotide sequence ID" value="NZ_FMSV02000136.1"/>
</dbReference>
<evidence type="ECO:0000313" key="1">
    <source>
        <dbReference type="EMBL" id="SEH04946.1"/>
    </source>
</evidence>
<sequence>MNASKNSLFIFQSALILAVSLCLLFISNLTWAEALPVPKDRVILTIEGNINQHNVSNTAQFDLKTLEKLPMQTIKTTTRWTNGEQIFQGPSVRNLMQMVQPGGSQIKATALDGYSTPWMTIAELENYGVILAIKKNGNYLRIRDKGPIWMMYPMHSYPGLKTDLSTQYKLIWHLRSLQIR</sequence>
<evidence type="ECO:0008006" key="3">
    <source>
        <dbReference type="Google" id="ProtNLM"/>
    </source>
</evidence>
<protein>
    <recommendedName>
        <fullName evidence="3">Oxidoreductase molybdopterin binding domain protein</fullName>
    </recommendedName>
</protein>
<dbReference type="OrthoDB" id="9798763at2"/>
<dbReference type="Gene3D" id="3.90.420.10">
    <property type="entry name" value="Oxidoreductase, molybdopterin-binding domain"/>
    <property type="match status" value="1"/>
</dbReference>
<name>A0A1H6F7A0_9GAMM</name>
<dbReference type="InterPro" id="IPR036374">
    <property type="entry name" value="OxRdtase_Mopterin-bd_sf"/>
</dbReference>
<dbReference type="AlphaFoldDB" id="A0A1H6F7A0"/>
<evidence type="ECO:0000313" key="2">
    <source>
        <dbReference type="Proteomes" id="UP000236724"/>
    </source>
</evidence>
<dbReference type="Proteomes" id="UP000236724">
    <property type="component" value="Unassembled WGS sequence"/>
</dbReference>
<dbReference type="EMBL" id="FMSV02000136">
    <property type="protein sequence ID" value="SEH04946.1"/>
    <property type="molecule type" value="Genomic_DNA"/>
</dbReference>
<organism evidence="1 2">
    <name type="scientific">Candidatus Venteria ishoeyi</name>
    <dbReference type="NCBI Taxonomy" id="1899563"/>
    <lineage>
        <taxon>Bacteria</taxon>
        <taxon>Pseudomonadati</taxon>
        <taxon>Pseudomonadota</taxon>
        <taxon>Gammaproteobacteria</taxon>
        <taxon>Thiotrichales</taxon>
        <taxon>Thiotrichaceae</taxon>
        <taxon>Venteria</taxon>
    </lineage>
</organism>
<proteinExistence type="predicted"/>
<dbReference type="SUPFAM" id="SSF56524">
    <property type="entry name" value="Oxidoreductase molybdopterin-binding domain"/>
    <property type="match status" value="1"/>
</dbReference>
<reference evidence="1 2" key="1">
    <citation type="submission" date="2016-10" db="EMBL/GenBank/DDBJ databases">
        <authorList>
            <person name="de Groot N.N."/>
        </authorList>
    </citation>
    <scope>NUCLEOTIDE SEQUENCE [LARGE SCALE GENOMIC DNA]</scope>
    <source>
        <strain evidence="1">MBHS1</strain>
    </source>
</reference>
<keyword evidence="2" id="KW-1185">Reference proteome</keyword>
<accession>A0A1H6F7A0</accession>